<dbReference type="EMBL" id="VJXY01000046">
    <property type="protein sequence ID" value="MBD6619721.1"/>
    <property type="molecule type" value="Genomic_DNA"/>
</dbReference>
<proteinExistence type="predicted"/>
<dbReference type="RefSeq" id="WP_191760916.1">
    <property type="nucleotide sequence ID" value="NZ_VJXY01000046.1"/>
</dbReference>
<keyword evidence="2" id="KW-1185">Reference proteome</keyword>
<protein>
    <submittedName>
        <fullName evidence="1">Uncharacterized protein</fullName>
    </submittedName>
</protein>
<evidence type="ECO:0000313" key="1">
    <source>
        <dbReference type="EMBL" id="MBD6619721.1"/>
    </source>
</evidence>
<sequence length="99" mass="11412">MRFTFVWVGSVNTPMSLLSFTVNNRDTLLTRLTYHFGESVVSAYIAWCYFHSSLNYDACNGLLNANPSSNFPLPLIERHSRTVRLSWSALHQVHYLLLM</sequence>
<dbReference type="Proteomes" id="UP001165986">
    <property type="component" value="Unassembled WGS sequence"/>
</dbReference>
<name>A0AA40T2H1_9NOST</name>
<organism evidence="1 2">
    <name type="scientific">Komarekiella delphini-convector SJRDD-AB1</name>
    <dbReference type="NCBI Taxonomy" id="2593771"/>
    <lineage>
        <taxon>Bacteria</taxon>
        <taxon>Bacillati</taxon>
        <taxon>Cyanobacteriota</taxon>
        <taxon>Cyanophyceae</taxon>
        <taxon>Nostocales</taxon>
        <taxon>Nostocaceae</taxon>
        <taxon>Komarekiella</taxon>
        <taxon>Komarekiella delphini-convector</taxon>
    </lineage>
</organism>
<evidence type="ECO:0000313" key="2">
    <source>
        <dbReference type="Proteomes" id="UP001165986"/>
    </source>
</evidence>
<accession>A0AA40T2H1</accession>
<comment type="caution">
    <text evidence="1">The sequence shown here is derived from an EMBL/GenBank/DDBJ whole genome shotgun (WGS) entry which is preliminary data.</text>
</comment>
<gene>
    <name evidence="1" type="ORF">FNW02_28880</name>
</gene>
<reference evidence="1" key="1">
    <citation type="submission" date="2019-07" db="EMBL/GenBank/DDBJ databases">
        <title>Toxilogical consequences of a new and cryptic species of cyanobacteria (Komarekiella delphini-convector) recovered from the epidermis of a bottlenose dolphin and 1500 ft. in the air.</title>
        <authorList>
            <person name="Brown A.O."/>
            <person name="Dvorak P."/>
            <person name="Villanueva C.D."/>
            <person name="Foss A.J."/>
            <person name="Garvey A.D."/>
            <person name="Gibson Q.A."/>
            <person name="Johansen J.R."/>
            <person name="Casamatta D.A."/>
        </authorList>
    </citation>
    <scope>NUCLEOTIDE SEQUENCE</scope>
    <source>
        <strain evidence="1">SJRDD-AB1</strain>
    </source>
</reference>
<dbReference type="AlphaFoldDB" id="A0AA40T2H1"/>